<evidence type="ECO:0000313" key="4">
    <source>
        <dbReference type="Proteomes" id="UP000031599"/>
    </source>
</evidence>
<feature type="domain" description="Glutamine amidotransferase" evidence="2">
    <location>
        <begin position="13"/>
        <end position="200"/>
    </location>
</feature>
<dbReference type="Pfam" id="PF00117">
    <property type="entry name" value="GATase"/>
    <property type="match status" value="1"/>
</dbReference>
<dbReference type="GO" id="GO:0004049">
    <property type="term" value="F:anthranilate synthase activity"/>
    <property type="evidence" value="ECO:0007669"/>
    <property type="project" value="TreeGrafter"/>
</dbReference>
<dbReference type="PRINTS" id="PR00096">
    <property type="entry name" value="GATASE"/>
</dbReference>
<dbReference type="PRINTS" id="PR00097">
    <property type="entry name" value="ANTSNTHASEII"/>
</dbReference>
<keyword evidence="3" id="KW-0808">Transferase</keyword>
<dbReference type="Proteomes" id="UP000031599">
    <property type="component" value="Unassembled WGS sequence"/>
</dbReference>
<dbReference type="GO" id="GO:0016740">
    <property type="term" value="F:transferase activity"/>
    <property type="evidence" value="ECO:0007669"/>
    <property type="project" value="UniProtKB-KW"/>
</dbReference>
<dbReference type="RefSeq" id="WP_052552897.1">
    <property type="nucleotide sequence ID" value="NZ_JMCC02000065.1"/>
</dbReference>
<accession>A0A0C2CYZ5</accession>
<reference evidence="3 4" key="1">
    <citation type="submission" date="2014-12" db="EMBL/GenBank/DDBJ databases">
        <title>Genome assembly of Enhygromyxa salina DSM 15201.</title>
        <authorList>
            <person name="Sharma G."/>
            <person name="Subramanian S."/>
        </authorList>
    </citation>
    <scope>NUCLEOTIDE SEQUENCE [LARGE SCALE GENOMIC DNA]</scope>
    <source>
        <strain evidence="3 4">DSM 15201</strain>
    </source>
</reference>
<comment type="caution">
    <text evidence="3">The sequence shown here is derived from an EMBL/GenBank/DDBJ whole genome shotgun (WGS) entry which is preliminary data.</text>
</comment>
<dbReference type="InterPro" id="IPR050472">
    <property type="entry name" value="Anth_synth/Amidotransfase"/>
</dbReference>
<keyword evidence="1" id="KW-0315">Glutamine amidotransferase</keyword>
<dbReference type="PANTHER" id="PTHR43418:SF4">
    <property type="entry name" value="MULTIFUNCTIONAL TRYPTOPHAN BIOSYNTHESIS PROTEIN"/>
    <property type="match status" value="1"/>
</dbReference>
<dbReference type="PRINTS" id="PR00099">
    <property type="entry name" value="CPSGATASE"/>
</dbReference>
<dbReference type="Gene3D" id="3.40.50.880">
    <property type="match status" value="1"/>
</dbReference>
<dbReference type="PROSITE" id="PS51273">
    <property type="entry name" value="GATASE_TYPE_1"/>
    <property type="match status" value="1"/>
</dbReference>
<dbReference type="InterPro" id="IPR029062">
    <property type="entry name" value="Class_I_gatase-like"/>
</dbReference>
<evidence type="ECO:0000256" key="1">
    <source>
        <dbReference type="ARBA" id="ARBA00022962"/>
    </source>
</evidence>
<organism evidence="3 4">
    <name type="scientific">Enhygromyxa salina</name>
    <dbReference type="NCBI Taxonomy" id="215803"/>
    <lineage>
        <taxon>Bacteria</taxon>
        <taxon>Pseudomonadati</taxon>
        <taxon>Myxococcota</taxon>
        <taxon>Polyangia</taxon>
        <taxon>Nannocystales</taxon>
        <taxon>Nannocystaceae</taxon>
        <taxon>Enhygromyxa</taxon>
    </lineage>
</organism>
<dbReference type="GO" id="GO:0000162">
    <property type="term" value="P:L-tryptophan biosynthetic process"/>
    <property type="evidence" value="ECO:0007669"/>
    <property type="project" value="TreeGrafter"/>
</dbReference>
<gene>
    <name evidence="3" type="ORF">DB30_06309</name>
</gene>
<dbReference type="CDD" id="cd01743">
    <property type="entry name" value="GATase1_Anthranilate_Synthase"/>
    <property type="match status" value="1"/>
</dbReference>
<dbReference type="InterPro" id="IPR006221">
    <property type="entry name" value="TrpG/PapA_dom"/>
</dbReference>
<dbReference type="InterPro" id="IPR017926">
    <property type="entry name" value="GATASE"/>
</dbReference>
<evidence type="ECO:0000259" key="2">
    <source>
        <dbReference type="Pfam" id="PF00117"/>
    </source>
</evidence>
<dbReference type="PANTHER" id="PTHR43418">
    <property type="entry name" value="MULTIFUNCTIONAL TRYPTOPHAN BIOSYNTHESIS PROTEIN-RELATED"/>
    <property type="match status" value="1"/>
</dbReference>
<dbReference type="NCBIfam" id="TIGR00566">
    <property type="entry name" value="trpG_papA"/>
    <property type="match status" value="1"/>
</dbReference>
<protein>
    <submittedName>
        <fullName evidence="3">Anthranilate synthase, amidotransferase component</fullName>
    </submittedName>
</protein>
<sequence>MPARAADRRYRLVIIDNYDSFAYNIYQLLGELTGCAAKVVRNDRISLAELEAEQPTHLLISPGPGNPEDPAYFGVCRAAIHALGARRVPILGVCLGHQGIGAAFGAKVTRSPQVMHGKQSEVEHGGVGLFAGLPSPLTVMRYHSLMLDEASLPAQLQVTSRTPDGLCMSIAHRSLPIAGVQFHPESIGTEHGAALVRNFLSW</sequence>
<dbReference type="AlphaFoldDB" id="A0A0C2CYZ5"/>
<evidence type="ECO:0000313" key="3">
    <source>
        <dbReference type="EMBL" id="KIG14855.1"/>
    </source>
</evidence>
<dbReference type="SUPFAM" id="SSF52317">
    <property type="entry name" value="Class I glutamine amidotransferase-like"/>
    <property type="match status" value="1"/>
</dbReference>
<dbReference type="GO" id="GO:0005829">
    <property type="term" value="C:cytosol"/>
    <property type="evidence" value="ECO:0007669"/>
    <property type="project" value="TreeGrafter"/>
</dbReference>
<dbReference type="EMBL" id="JMCC02000065">
    <property type="protein sequence ID" value="KIG14855.1"/>
    <property type="molecule type" value="Genomic_DNA"/>
</dbReference>
<name>A0A0C2CYZ5_9BACT</name>
<proteinExistence type="predicted"/>
<dbReference type="FunFam" id="3.40.50.880:FF:000003">
    <property type="entry name" value="Anthranilate synthase component II"/>
    <property type="match status" value="1"/>
</dbReference>